<keyword evidence="1" id="KW-0472">Membrane</keyword>
<keyword evidence="1" id="KW-1133">Transmembrane helix</keyword>
<feature type="transmembrane region" description="Helical" evidence="1">
    <location>
        <begin position="168"/>
        <end position="184"/>
    </location>
</feature>
<feature type="transmembrane region" description="Helical" evidence="1">
    <location>
        <begin position="219"/>
        <end position="241"/>
    </location>
</feature>
<dbReference type="Proteomes" id="UP000229901">
    <property type="component" value="Unassembled WGS sequence"/>
</dbReference>
<sequence>MELLKKQRIWSKYTTFLVMLGIGLFFSPYISIFNEFGVFVTGGVAEISRSDQGFLSSLPALLLIASVTFIISMTIFLLFKYILRVNVGGHALDDIFALHQDADYHFQNFVILIALEEVVARWLFLGVLPEMFPASGTVGFYTFLIIGNSLWSLIHLLNFKDRKDKRKIYMVLPQFIVGVFFSYIFVKHGLVASIVAHLAYNTILFAATKVNVYRLKEAIIDFIIIGVTIFLASILSAKSVFDIVPWFNGVYDSASLADWKVVDYICVFLSMGSILSLIFNLLMYDAGTDDTKLDNVKMFEAIIIGVPSIVVIIIASNGILALFIDGLLMRGIVITLLLSLLGKSPSVSGAMKRFWTGLATTFILIVGIVSVGFWSGLLIAGVVMIYNQCASMLSKEFSS</sequence>
<evidence type="ECO:0000313" key="2">
    <source>
        <dbReference type="EMBL" id="PIR93801.1"/>
    </source>
</evidence>
<feature type="transmembrane region" description="Helical" evidence="1">
    <location>
        <begin position="354"/>
        <end position="386"/>
    </location>
</feature>
<feature type="transmembrane region" description="Helical" evidence="1">
    <location>
        <begin position="261"/>
        <end position="284"/>
    </location>
</feature>
<name>A0A2H0V3Z9_9BACT</name>
<accession>A0A2H0V3Z9</accession>
<evidence type="ECO:0000313" key="3">
    <source>
        <dbReference type="Proteomes" id="UP000229901"/>
    </source>
</evidence>
<dbReference type="EMBL" id="PFAP01000035">
    <property type="protein sequence ID" value="PIR93801.1"/>
    <property type="molecule type" value="Genomic_DNA"/>
</dbReference>
<dbReference type="AlphaFoldDB" id="A0A2H0V3Z9"/>
<feature type="transmembrane region" description="Helical" evidence="1">
    <location>
        <begin position="321"/>
        <end position="342"/>
    </location>
</feature>
<feature type="transmembrane region" description="Helical" evidence="1">
    <location>
        <begin position="104"/>
        <end position="124"/>
    </location>
</feature>
<gene>
    <name evidence="2" type="ORF">COT97_04560</name>
</gene>
<proteinExistence type="predicted"/>
<keyword evidence="1" id="KW-0812">Transmembrane</keyword>
<comment type="caution">
    <text evidence="2">The sequence shown here is derived from an EMBL/GenBank/DDBJ whole genome shotgun (WGS) entry which is preliminary data.</text>
</comment>
<feature type="transmembrane region" description="Helical" evidence="1">
    <location>
        <begin position="190"/>
        <end position="207"/>
    </location>
</feature>
<protein>
    <submittedName>
        <fullName evidence="2">Uncharacterized protein</fullName>
    </submittedName>
</protein>
<feature type="transmembrane region" description="Helical" evidence="1">
    <location>
        <begin position="12"/>
        <end position="32"/>
    </location>
</feature>
<feature type="transmembrane region" description="Helical" evidence="1">
    <location>
        <begin position="60"/>
        <end position="83"/>
    </location>
</feature>
<feature type="transmembrane region" description="Helical" evidence="1">
    <location>
        <begin position="136"/>
        <end position="156"/>
    </location>
</feature>
<organism evidence="2 3">
    <name type="scientific">Candidatus Falkowbacteria bacterium CG10_big_fil_rev_8_21_14_0_10_39_11</name>
    <dbReference type="NCBI Taxonomy" id="1974565"/>
    <lineage>
        <taxon>Bacteria</taxon>
        <taxon>Candidatus Falkowiibacteriota</taxon>
    </lineage>
</organism>
<reference evidence="3" key="1">
    <citation type="submission" date="2017-09" db="EMBL/GenBank/DDBJ databases">
        <title>Depth-based differentiation of microbial function through sediment-hosted aquifers and enrichment of novel symbionts in the deep terrestrial subsurface.</title>
        <authorList>
            <person name="Probst A.J."/>
            <person name="Ladd B."/>
            <person name="Jarett J.K."/>
            <person name="Geller-Mcgrath D.E."/>
            <person name="Sieber C.M.K."/>
            <person name="Emerson J.B."/>
            <person name="Anantharaman K."/>
            <person name="Thomas B.C."/>
            <person name="Malmstrom R."/>
            <person name="Stieglmeier M."/>
            <person name="Klingl A."/>
            <person name="Woyke T."/>
            <person name="Ryan C.M."/>
            <person name="Banfield J.F."/>
        </authorList>
    </citation>
    <scope>NUCLEOTIDE SEQUENCE [LARGE SCALE GENOMIC DNA]</scope>
</reference>
<feature type="transmembrane region" description="Helical" evidence="1">
    <location>
        <begin position="296"/>
        <end position="315"/>
    </location>
</feature>
<evidence type="ECO:0000256" key="1">
    <source>
        <dbReference type="SAM" id="Phobius"/>
    </source>
</evidence>